<keyword evidence="1" id="KW-1133">Transmembrane helix</keyword>
<dbReference type="RefSeq" id="WP_147276049.1">
    <property type="nucleotide sequence ID" value="NZ_QQNH01000010.1"/>
</dbReference>
<accession>A0A369W2M9</accession>
<dbReference type="EMBL" id="QQNH01000010">
    <property type="protein sequence ID" value="RDE08936.1"/>
    <property type="molecule type" value="Genomic_DNA"/>
</dbReference>
<reference evidence="3" key="1">
    <citation type="submission" date="2018-07" db="EMBL/GenBank/DDBJ databases">
        <authorList>
            <person name="Liu B.-T."/>
            <person name="Du Z."/>
        </authorList>
    </citation>
    <scope>NUCLEOTIDE SEQUENCE [LARGE SCALE GENOMIC DNA]</scope>
    <source>
        <strain evidence="3">XYN52</strain>
    </source>
</reference>
<name>A0A369W2M9_9HYPH</name>
<protein>
    <submittedName>
        <fullName evidence="2">Uncharacterized protein</fullName>
    </submittedName>
</protein>
<keyword evidence="1" id="KW-0812">Transmembrane</keyword>
<evidence type="ECO:0000313" key="2">
    <source>
        <dbReference type="EMBL" id="RDE08936.1"/>
    </source>
</evidence>
<evidence type="ECO:0000313" key="3">
    <source>
        <dbReference type="Proteomes" id="UP000253759"/>
    </source>
</evidence>
<feature type="transmembrane region" description="Helical" evidence="1">
    <location>
        <begin position="12"/>
        <end position="32"/>
    </location>
</feature>
<keyword evidence="3" id="KW-1185">Reference proteome</keyword>
<keyword evidence="1" id="KW-0472">Membrane</keyword>
<dbReference type="AlphaFoldDB" id="A0A369W2M9"/>
<dbReference type="Proteomes" id="UP000253759">
    <property type="component" value="Unassembled WGS sequence"/>
</dbReference>
<sequence length="208" mass="23571">MLEWFAANSDMLNLVANWAMVVIWIAYLQIFLRSFRRQTLPKIVINRAAGSSLRAACFVSNMSSDAIYIESVIVKIETSTETVMCRITDFDAFDDHDESADPKLRTYQGPLAPSQYTSLGKFDDIIAMVARRKELDSERLKSAGGAIAIEITIIADYASEDLLIGARRTLRAEWQGDHWRLGEETPYTEQIRSRAERKRISQMLAAID</sequence>
<proteinExistence type="predicted"/>
<organism evidence="2 3">
    <name type="scientific">Pelagibacterium lacus</name>
    <dbReference type="NCBI Taxonomy" id="2282655"/>
    <lineage>
        <taxon>Bacteria</taxon>
        <taxon>Pseudomonadati</taxon>
        <taxon>Pseudomonadota</taxon>
        <taxon>Alphaproteobacteria</taxon>
        <taxon>Hyphomicrobiales</taxon>
        <taxon>Devosiaceae</taxon>
        <taxon>Pelagibacterium</taxon>
    </lineage>
</organism>
<comment type="caution">
    <text evidence="2">The sequence shown here is derived from an EMBL/GenBank/DDBJ whole genome shotgun (WGS) entry which is preliminary data.</text>
</comment>
<gene>
    <name evidence="2" type="ORF">DVH29_09305</name>
</gene>
<evidence type="ECO:0000256" key="1">
    <source>
        <dbReference type="SAM" id="Phobius"/>
    </source>
</evidence>
<dbReference type="OrthoDB" id="7406133at2"/>